<proteinExistence type="inferred from homology"/>
<keyword evidence="4" id="KW-0926">Vacuole</keyword>
<dbReference type="FunCoup" id="A0A1Y2FVW3">
    <property type="interactions" value="122"/>
</dbReference>
<dbReference type="InterPro" id="IPR001375">
    <property type="entry name" value="Peptidase_S9_cat"/>
</dbReference>
<dbReference type="InterPro" id="IPR029058">
    <property type="entry name" value="AB_hydrolase_fold"/>
</dbReference>
<dbReference type="InterPro" id="IPR002471">
    <property type="entry name" value="Pept_S9_AS"/>
</dbReference>
<name>A0A1Y2FVW3_9BASI</name>
<dbReference type="STRING" id="106004.A0A1Y2FVW3"/>
<keyword evidence="9" id="KW-0735">Signal-anchor</keyword>
<evidence type="ECO:0000256" key="9">
    <source>
        <dbReference type="ARBA" id="ARBA00022968"/>
    </source>
</evidence>
<keyword evidence="5" id="KW-0645">Protease</keyword>
<evidence type="ECO:0000256" key="1">
    <source>
        <dbReference type="ARBA" id="ARBA00004576"/>
    </source>
</evidence>
<evidence type="ECO:0000256" key="7">
    <source>
        <dbReference type="ARBA" id="ARBA00022801"/>
    </source>
</evidence>
<evidence type="ECO:0000256" key="2">
    <source>
        <dbReference type="ARBA" id="ARBA00006150"/>
    </source>
</evidence>
<dbReference type="GO" id="GO:0008239">
    <property type="term" value="F:dipeptidyl-peptidase activity"/>
    <property type="evidence" value="ECO:0007669"/>
    <property type="project" value="TreeGrafter"/>
</dbReference>
<evidence type="ECO:0000259" key="15">
    <source>
        <dbReference type="Pfam" id="PF00326"/>
    </source>
</evidence>
<dbReference type="OrthoDB" id="16520at2759"/>
<comment type="caution">
    <text evidence="17">The sequence shown here is derived from an EMBL/GenBank/DDBJ whole genome shotgun (WGS) entry which is preliminary data.</text>
</comment>
<reference evidence="17 18" key="1">
    <citation type="submission" date="2016-07" db="EMBL/GenBank/DDBJ databases">
        <title>Pervasive Adenine N6-methylation of Active Genes in Fungi.</title>
        <authorList>
            <consortium name="DOE Joint Genome Institute"/>
            <person name="Mondo S.J."/>
            <person name="Dannebaum R.O."/>
            <person name="Kuo R.C."/>
            <person name="Labutti K."/>
            <person name="Haridas S."/>
            <person name="Kuo A."/>
            <person name="Salamov A."/>
            <person name="Ahrendt S.R."/>
            <person name="Lipzen A."/>
            <person name="Sullivan W."/>
            <person name="Andreopoulos W.B."/>
            <person name="Clum A."/>
            <person name="Lindquist E."/>
            <person name="Daum C."/>
            <person name="Ramamoorthy G.K."/>
            <person name="Gryganskyi A."/>
            <person name="Culley D."/>
            <person name="Magnuson J.K."/>
            <person name="James T.Y."/>
            <person name="O'Malley M.A."/>
            <person name="Stajich J.E."/>
            <person name="Spatafora J.W."/>
            <person name="Visel A."/>
            <person name="Grigoriev I.V."/>
        </authorList>
    </citation>
    <scope>NUCLEOTIDE SEQUENCE [LARGE SCALE GENOMIC DNA]</scope>
    <source>
        <strain evidence="17 18">62-1032</strain>
    </source>
</reference>
<dbReference type="GO" id="GO:0004177">
    <property type="term" value="F:aminopeptidase activity"/>
    <property type="evidence" value="ECO:0007669"/>
    <property type="project" value="UniProtKB-KW"/>
</dbReference>
<sequence>MAPATLLQQQHPAILSYPVPNPLAPRRTSLEDEGSDLSSDTESDIAVYRQRALQDDSDERLDAMDEKDRLVEEGAHLAGHEHWTARHSARGRRRRILTTILPAALLLILGGTFFLSQLFSAAGRHSFNGTGLKPITLEHVENGTFWPERERLDWLAEAGDGVYSYRTDDGSIVLEDVRANTTKMLVDGSKVVDSRGARLDWSRFKVSADLKYILFDTEYTKQWRHSSHANFWVHTLSTGVTSPLIVPSSGLSTYATEHAHPPHTALATFSPTDHHIAYVHANDLYVLEGPHGEGEQGKEAIRVTVDGSPTTFNGVPDWVYEEEVFSGDSSLWWAPDGSKLAFLSFDEEKVPEYEFPIYNPNPWAPGGLPYPEKTVMRYPKPGYPNPLVTLSVFDLSSYLSSPSRSSTTLNSTQSPTIDPREVTWVAADELMVRATDRTGGKERVAHFVIVGKVVRDVDWVQKDGGWVEPGQTIIGISSTLLLHSHSSGVASTTQAKDYPPGYLDIVPSPSGYSHLAYFSPPESSEPVFLTSGDWEIDGGVQGIDVERGLMWLLPRRLPSTQRHLYSIPLPTTSTFTSLQTGQSSPDKPTLLTSAKENKDGYHRTSFSPFGGFYVLSYEGPGVPWQRLVKVGEEDYDHVLVNNTALAKVDAQFQSAEISYGSLKIEEGVELNTMELRPPLMDLSGRTKYPVLFQVYGGPSSQMVSTQWARDYHHYLVTSLGFIVVKVDPRGTGFKGRGFRMPVRGRLGKLESEDVVNAARAWSEKEYVDSKRVGIWGWSYGGFLTAKIVETNSSVFSLAMSYYDSVYTERYMSTPQLNPVGYRNSSVKEMEGFKNVDFALAHGSGDDNVHYLNTAALLDRFTSAQVRNFRFRMFTDSDHSIQMRGSYWELMRWLSDFLVEKFGEGGRTKQRWKLRDWDESRHHVEDRERERRERERE</sequence>
<keyword evidence="6 14" id="KW-0812">Transmembrane</keyword>
<evidence type="ECO:0000256" key="3">
    <source>
        <dbReference type="ARBA" id="ARBA00022438"/>
    </source>
</evidence>
<dbReference type="GO" id="GO:0005886">
    <property type="term" value="C:plasma membrane"/>
    <property type="evidence" value="ECO:0007669"/>
    <property type="project" value="TreeGrafter"/>
</dbReference>
<dbReference type="AlphaFoldDB" id="A0A1Y2FVW3"/>
<dbReference type="PANTHER" id="PTHR11731:SF200">
    <property type="entry name" value="DIPEPTIDYL PEPTIDASE 10, ISOFORM B"/>
    <property type="match status" value="1"/>
</dbReference>
<dbReference type="Gene3D" id="2.140.10.30">
    <property type="entry name" value="Dipeptidylpeptidase IV, N-terminal domain"/>
    <property type="match status" value="1"/>
</dbReference>
<evidence type="ECO:0000256" key="10">
    <source>
        <dbReference type="ARBA" id="ARBA00022989"/>
    </source>
</evidence>
<evidence type="ECO:0000256" key="13">
    <source>
        <dbReference type="SAM" id="MobiDB-lite"/>
    </source>
</evidence>
<dbReference type="SUPFAM" id="SSF82171">
    <property type="entry name" value="DPP6 N-terminal domain-like"/>
    <property type="match status" value="1"/>
</dbReference>
<feature type="compositionally biased region" description="Acidic residues" evidence="13">
    <location>
        <begin position="31"/>
        <end position="43"/>
    </location>
</feature>
<evidence type="ECO:0000256" key="8">
    <source>
        <dbReference type="ARBA" id="ARBA00022825"/>
    </source>
</evidence>
<keyword evidence="12" id="KW-0325">Glycoprotein</keyword>
<organism evidence="17 18">
    <name type="scientific">Leucosporidium creatinivorum</name>
    <dbReference type="NCBI Taxonomy" id="106004"/>
    <lineage>
        <taxon>Eukaryota</taxon>
        <taxon>Fungi</taxon>
        <taxon>Dikarya</taxon>
        <taxon>Basidiomycota</taxon>
        <taxon>Pucciniomycotina</taxon>
        <taxon>Microbotryomycetes</taxon>
        <taxon>Leucosporidiales</taxon>
        <taxon>Leucosporidium</taxon>
    </lineage>
</organism>
<dbReference type="Proteomes" id="UP000193467">
    <property type="component" value="Unassembled WGS sequence"/>
</dbReference>
<gene>
    <name evidence="17" type="ORF">BCR35DRAFT_302073</name>
</gene>
<dbReference type="PANTHER" id="PTHR11731">
    <property type="entry name" value="PROTEASE FAMILY S9B,C DIPEPTIDYL-PEPTIDASE IV-RELATED"/>
    <property type="match status" value="1"/>
</dbReference>
<dbReference type="Pfam" id="PF00326">
    <property type="entry name" value="Peptidase_S9"/>
    <property type="match status" value="1"/>
</dbReference>
<feature type="domain" description="Peptidase S9 prolyl oligopeptidase catalytic" evidence="15">
    <location>
        <begin position="711"/>
        <end position="903"/>
    </location>
</feature>
<dbReference type="GO" id="GO:0005774">
    <property type="term" value="C:vacuolar membrane"/>
    <property type="evidence" value="ECO:0007669"/>
    <property type="project" value="UniProtKB-SubCell"/>
</dbReference>
<evidence type="ECO:0000256" key="12">
    <source>
        <dbReference type="ARBA" id="ARBA00023180"/>
    </source>
</evidence>
<keyword evidence="10 14" id="KW-1133">Transmembrane helix</keyword>
<keyword evidence="8" id="KW-0720">Serine protease</keyword>
<feature type="transmembrane region" description="Helical" evidence="14">
    <location>
        <begin position="96"/>
        <end position="119"/>
    </location>
</feature>
<dbReference type="Pfam" id="PF00930">
    <property type="entry name" value="DPPIV_N"/>
    <property type="match status" value="1"/>
</dbReference>
<keyword evidence="3" id="KW-0031">Aminopeptidase</keyword>
<keyword evidence="11 14" id="KW-0472">Membrane</keyword>
<evidence type="ECO:0000313" key="17">
    <source>
        <dbReference type="EMBL" id="ORY88141.1"/>
    </source>
</evidence>
<dbReference type="EMBL" id="MCGR01000012">
    <property type="protein sequence ID" value="ORY88141.1"/>
    <property type="molecule type" value="Genomic_DNA"/>
</dbReference>
<dbReference type="InParanoid" id="A0A1Y2FVW3"/>
<dbReference type="InterPro" id="IPR002469">
    <property type="entry name" value="Peptidase_S9B_N"/>
</dbReference>
<keyword evidence="18" id="KW-1185">Reference proteome</keyword>
<evidence type="ECO:0000256" key="14">
    <source>
        <dbReference type="SAM" id="Phobius"/>
    </source>
</evidence>
<dbReference type="SUPFAM" id="SSF53474">
    <property type="entry name" value="alpha/beta-Hydrolases"/>
    <property type="match status" value="1"/>
</dbReference>
<comment type="subcellular location">
    <subcellularLocation>
        <location evidence="1">Vacuole membrane</location>
        <topology evidence="1">Single-pass type II membrane protein</topology>
    </subcellularLocation>
</comment>
<evidence type="ECO:0000313" key="18">
    <source>
        <dbReference type="Proteomes" id="UP000193467"/>
    </source>
</evidence>
<dbReference type="InterPro" id="IPR050278">
    <property type="entry name" value="Serine_Prot_S9B/DPPIV"/>
</dbReference>
<dbReference type="PROSITE" id="PS00708">
    <property type="entry name" value="PRO_ENDOPEP_SER"/>
    <property type="match status" value="1"/>
</dbReference>
<keyword evidence="7" id="KW-0378">Hydrolase</keyword>
<evidence type="ECO:0000256" key="5">
    <source>
        <dbReference type="ARBA" id="ARBA00022670"/>
    </source>
</evidence>
<evidence type="ECO:0000256" key="6">
    <source>
        <dbReference type="ARBA" id="ARBA00022692"/>
    </source>
</evidence>
<feature type="domain" description="Dipeptidylpeptidase IV N-terminal" evidence="16">
    <location>
        <begin position="207"/>
        <end position="624"/>
    </location>
</feature>
<evidence type="ECO:0000256" key="4">
    <source>
        <dbReference type="ARBA" id="ARBA00022554"/>
    </source>
</evidence>
<evidence type="ECO:0000256" key="11">
    <source>
        <dbReference type="ARBA" id="ARBA00023136"/>
    </source>
</evidence>
<feature type="region of interest" description="Disordered" evidence="13">
    <location>
        <begin position="17"/>
        <end position="43"/>
    </location>
</feature>
<dbReference type="GO" id="GO:0004252">
    <property type="term" value="F:serine-type endopeptidase activity"/>
    <property type="evidence" value="ECO:0007669"/>
    <property type="project" value="InterPro"/>
</dbReference>
<evidence type="ECO:0000259" key="16">
    <source>
        <dbReference type="Pfam" id="PF00930"/>
    </source>
</evidence>
<protein>
    <submittedName>
        <fullName evidence="17">Dipeptidyl peptidase IV N-terminal region-domain-containing protein</fullName>
    </submittedName>
</protein>
<accession>A0A1Y2FVW3</accession>
<comment type="similarity">
    <text evidence="2">Belongs to the peptidase S9B family.</text>
</comment>
<dbReference type="Gene3D" id="3.40.50.1820">
    <property type="entry name" value="alpha/beta hydrolase"/>
    <property type="match status" value="1"/>
</dbReference>
<dbReference type="GO" id="GO:0006508">
    <property type="term" value="P:proteolysis"/>
    <property type="evidence" value="ECO:0007669"/>
    <property type="project" value="UniProtKB-KW"/>
</dbReference>